<dbReference type="AlphaFoldDB" id="A0A7W2FVG9"/>
<evidence type="ECO:0000313" key="4">
    <source>
        <dbReference type="EMBL" id="MBA5764959.1"/>
    </source>
</evidence>
<dbReference type="InterPro" id="IPR049278">
    <property type="entry name" value="MS_channel_C"/>
</dbReference>
<keyword evidence="2" id="KW-0472">Membrane</keyword>
<keyword evidence="5" id="KW-1185">Reference proteome</keyword>
<feature type="domain" description="Mechanosensitive ion channel MscS C-terminal" evidence="3">
    <location>
        <begin position="30"/>
        <end position="67"/>
    </location>
</feature>
<dbReference type="EMBL" id="JACFYF010000427">
    <property type="protein sequence ID" value="MBA5764959.1"/>
    <property type="molecule type" value="Genomic_DNA"/>
</dbReference>
<evidence type="ECO:0000259" key="3">
    <source>
        <dbReference type="Pfam" id="PF21082"/>
    </source>
</evidence>
<dbReference type="PANTHER" id="PTHR30460:SF0">
    <property type="entry name" value="MODERATE CONDUCTANCE MECHANOSENSITIVE CHANNEL YBIO"/>
    <property type="match status" value="1"/>
</dbReference>
<comment type="subcellular location">
    <subcellularLocation>
        <location evidence="1">Cell membrane</location>
    </subcellularLocation>
</comment>
<reference evidence="4 5" key="1">
    <citation type="submission" date="2020-07" db="EMBL/GenBank/DDBJ databases">
        <title>Vibrio marinisediminis sp. nov., isolated from marine sediment.</title>
        <authorList>
            <person name="Ji X."/>
        </authorList>
    </citation>
    <scope>NUCLEOTIDE SEQUENCE [LARGE SCALE GENOMIC DNA]</scope>
    <source>
        <strain evidence="4 5">404</strain>
    </source>
</reference>
<name>A0A7W2FVG9_9VIBR</name>
<dbReference type="Gene3D" id="3.30.70.100">
    <property type="match status" value="1"/>
</dbReference>
<evidence type="ECO:0000313" key="5">
    <source>
        <dbReference type="Proteomes" id="UP000571701"/>
    </source>
</evidence>
<dbReference type="GO" id="GO:0008381">
    <property type="term" value="F:mechanosensitive monoatomic ion channel activity"/>
    <property type="evidence" value="ECO:0007669"/>
    <property type="project" value="InterPro"/>
</dbReference>
<evidence type="ECO:0000256" key="1">
    <source>
        <dbReference type="ARBA" id="ARBA00004236"/>
    </source>
</evidence>
<accession>A0A7W2FVG9</accession>
<comment type="caution">
    <text evidence="4">The sequence shown here is derived from an EMBL/GenBank/DDBJ whole genome shotgun (WGS) entry which is preliminary data.</text>
</comment>
<dbReference type="InterPro" id="IPR011066">
    <property type="entry name" value="MscS_channel_C_sf"/>
</dbReference>
<feature type="non-terminal residue" evidence="4">
    <location>
        <position position="1"/>
    </location>
</feature>
<gene>
    <name evidence="4" type="ORF">H2O73_21660</name>
</gene>
<keyword evidence="2" id="KW-1003">Cell membrane</keyword>
<dbReference type="InterPro" id="IPR045276">
    <property type="entry name" value="YbiO_bact"/>
</dbReference>
<evidence type="ECO:0000256" key="2">
    <source>
        <dbReference type="ARBA" id="ARBA00022475"/>
    </source>
</evidence>
<protein>
    <submittedName>
        <fullName evidence="4">Mechanosensitive ion channel family protein</fullName>
    </submittedName>
</protein>
<organism evidence="4 5">
    <name type="scientific">Vibrio marinisediminis</name>
    <dbReference type="NCBI Taxonomy" id="2758441"/>
    <lineage>
        <taxon>Bacteria</taxon>
        <taxon>Pseudomonadati</taxon>
        <taxon>Pseudomonadota</taxon>
        <taxon>Gammaproteobacteria</taxon>
        <taxon>Vibrionales</taxon>
        <taxon>Vibrionaceae</taxon>
        <taxon>Vibrio</taxon>
    </lineage>
</organism>
<proteinExistence type="predicted"/>
<dbReference type="SUPFAM" id="SSF82689">
    <property type="entry name" value="Mechanosensitive channel protein MscS (YggB), C-terminal domain"/>
    <property type="match status" value="1"/>
</dbReference>
<sequence>AFEELRADPDQGGFLIEDLEWFGLNSFGDSAIVLRARIKTQPGKQWGVGRAYNLLLKKIFDDRGIEIPFPHQTIY</sequence>
<dbReference type="PANTHER" id="PTHR30460">
    <property type="entry name" value="MODERATE CONDUCTANCE MECHANOSENSITIVE CHANNEL YBIO"/>
    <property type="match status" value="1"/>
</dbReference>
<dbReference type="Pfam" id="PF21082">
    <property type="entry name" value="MS_channel_3rd"/>
    <property type="match status" value="1"/>
</dbReference>
<dbReference type="Proteomes" id="UP000571701">
    <property type="component" value="Unassembled WGS sequence"/>
</dbReference>
<feature type="non-terminal residue" evidence="4">
    <location>
        <position position="75"/>
    </location>
</feature>
<dbReference type="GO" id="GO:0005886">
    <property type="term" value="C:plasma membrane"/>
    <property type="evidence" value="ECO:0007669"/>
    <property type="project" value="UniProtKB-SubCell"/>
</dbReference>